<dbReference type="Pfam" id="PF08477">
    <property type="entry name" value="Roc"/>
    <property type="match status" value="1"/>
</dbReference>
<dbReference type="GeneID" id="20324732"/>
<dbReference type="STRING" id="6198.A0A074Z204"/>
<evidence type="ECO:0000313" key="2">
    <source>
        <dbReference type="Proteomes" id="UP000054324"/>
    </source>
</evidence>
<protein>
    <submittedName>
        <fullName evidence="1">Uncharacterized protein</fullName>
    </submittedName>
</protein>
<gene>
    <name evidence="1" type="ORF">T265_10564</name>
</gene>
<dbReference type="GO" id="GO:0005525">
    <property type="term" value="F:GTP binding"/>
    <property type="evidence" value="ECO:0007669"/>
    <property type="project" value="UniProtKB-KW"/>
</dbReference>
<keyword evidence="2" id="KW-1185">Reference proteome</keyword>
<proteinExistence type="predicted"/>
<dbReference type="InterPro" id="IPR027417">
    <property type="entry name" value="P-loop_NTPase"/>
</dbReference>
<sequence>MNRIKVVVVGPSDCGKTYLCNFLSEAIEQVTGEYRPTVGVRIIEYEVNVNVKTKPVKVEVELWDLSGDVKYENCWPAVFKGSHGVMFVYSPDHSEHSRELEDWHTRTHRNFPLKDTCCCVISNNRCAKVERDIVVLPLAFSKFKHIKNNIADDGEKLREQFGKFITQILSSRQEATEQEELNIMNA</sequence>
<dbReference type="RefSeq" id="XP_009175236.1">
    <property type="nucleotide sequence ID" value="XM_009176972.1"/>
</dbReference>
<name>A0A074Z204_OPIVI</name>
<dbReference type="Proteomes" id="UP000054324">
    <property type="component" value="Unassembled WGS sequence"/>
</dbReference>
<dbReference type="Gene3D" id="3.40.50.300">
    <property type="entry name" value="P-loop containing nucleotide triphosphate hydrolases"/>
    <property type="match status" value="1"/>
</dbReference>
<dbReference type="CTD" id="20324732"/>
<dbReference type="OrthoDB" id="275177at2759"/>
<dbReference type="PRINTS" id="PR00449">
    <property type="entry name" value="RASTRNSFRMNG"/>
</dbReference>
<dbReference type="SUPFAM" id="SSF52540">
    <property type="entry name" value="P-loop containing nucleoside triphosphate hydrolases"/>
    <property type="match status" value="1"/>
</dbReference>
<dbReference type="EMBL" id="KL597002">
    <property type="protein sequence ID" value="KER21013.1"/>
    <property type="molecule type" value="Genomic_DNA"/>
</dbReference>
<dbReference type="AlphaFoldDB" id="A0A074Z204"/>
<dbReference type="PANTHER" id="PTHR24073">
    <property type="entry name" value="DRAB5-RELATED"/>
    <property type="match status" value="1"/>
</dbReference>
<organism evidence="1 2">
    <name type="scientific">Opisthorchis viverrini</name>
    <name type="common">Southeast Asian liver fluke</name>
    <dbReference type="NCBI Taxonomy" id="6198"/>
    <lineage>
        <taxon>Eukaryota</taxon>
        <taxon>Metazoa</taxon>
        <taxon>Spiralia</taxon>
        <taxon>Lophotrochozoa</taxon>
        <taxon>Platyhelminthes</taxon>
        <taxon>Trematoda</taxon>
        <taxon>Digenea</taxon>
        <taxon>Opisthorchiida</taxon>
        <taxon>Opisthorchiata</taxon>
        <taxon>Opisthorchiidae</taxon>
        <taxon>Opisthorchis</taxon>
    </lineage>
</organism>
<evidence type="ECO:0000313" key="1">
    <source>
        <dbReference type="EMBL" id="KER21013.1"/>
    </source>
</evidence>
<reference evidence="1 2" key="1">
    <citation type="submission" date="2013-11" db="EMBL/GenBank/DDBJ databases">
        <title>Opisthorchis viverrini - life in the bile duct.</title>
        <authorList>
            <person name="Young N.D."/>
            <person name="Nagarajan N."/>
            <person name="Lin S.J."/>
            <person name="Korhonen P.K."/>
            <person name="Jex A.R."/>
            <person name="Hall R.S."/>
            <person name="Safavi-Hemami H."/>
            <person name="Kaewkong W."/>
            <person name="Bertrand D."/>
            <person name="Gao S."/>
            <person name="Seet Q."/>
            <person name="Wongkham S."/>
            <person name="Teh B.T."/>
            <person name="Wongkham C."/>
            <person name="Intapan P.M."/>
            <person name="Maleewong W."/>
            <person name="Yang X."/>
            <person name="Hu M."/>
            <person name="Wang Z."/>
            <person name="Hofmann A."/>
            <person name="Sternberg P.W."/>
            <person name="Tan P."/>
            <person name="Wang J."/>
            <person name="Gasser R.B."/>
        </authorList>
    </citation>
    <scope>NUCLEOTIDE SEQUENCE [LARGE SCALE GENOMIC DNA]</scope>
</reference>
<accession>A0A074Z204</accession>
<dbReference type="KEGG" id="ovi:T265_10564"/>